<proteinExistence type="predicted"/>
<protein>
    <submittedName>
        <fullName evidence="2">Uncharacterized protein</fullName>
    </submittedName>
</protein>
<dbReference type="AlphaFoldDB" id="A0A6H5J6U5"/>
<dbReference type="EMBL" id="CADCXV010001283">
    <property type="protein sequence ID" value="CAB0043201.1"/>
    <property type="molecule type" value="Genomic_DNA"/>
</dbReference>
<name>A0A6H5J6U5_9HYME</name>
<feature type="region of interest" description="Disordered" evidence="1">
    <location>
        <begin position="1"/>
        <end position="24"/>
    </location>
</feature>
<sequence length="360" mass="39002">MVRKPGVPSWTERVPPSSPRTPPPTMVKAITTRIIAAPLHCKEKDARLPSPAEFATGTVEDKIERIDGLIQGLGKFIENKSNLHKEVISYQLSLGMAFSALVKSLGSQVPPRPPVADKAICTSPLFTVSTMSKRPADASPEMRVPQKRSAGFSGPIQTDQNNNVAEDCDDYVLVDKRRRQRRKPQPQMPINGDHASRALRPRPPHRRVHHRPNAIIIEADDPSTYANILKKLKGDPALQKTVGSSVNNIRRSAAGALVLQLKKGVDNASDLGEELGKVLGTTATVSALQHTSMIEIKDLNESVTKEEITMALDALLGVPVSRRDPAKSLRKAYAGTQVAVVALPDDLAATALKLGHVRIG</sequence>
<gene>
    <name evidence="2" type="ORF">TBRA_LOCUS14789</name>
</gene>
<evidence type="ECO:0000313" key="2">
    <source>
        <dbReference type="EMBL" id="CAB0043201.1"/>
    </source>
</evidence>
<organism evidence="2 3">
    <name type="scientific">Trichogramma brassicae</name>
    <dbReference type="NCBI Taxonomy" id="86971"/>
    <lineage>
        <taxon>Eukaryota</taxon>
        <taxon>Metazoa</taxon>
        <taxon>Ecdysozoa</taxon>
        <taxon>Arthropoda</taxon>
        <taxon>Hexapoda</taxon>
        <taxon>Insecta</taxon>
        <taxon>Pterygota</taxon>
        <taxon>Neoptera</taxon>
        <taxon>Endopterygota</taxon>
        <taxon>Hymenoptera</taxon>
        <taxon>Apocrita</taxon>
        <taxon>Proctotrupomorpha</taxon>
        <taxon>Chalcidoidea</taxon>
        <taxon>Trichogrammatidae</taxon>
        <taxon>Trichogramma</taxon>
    </lineage>
</organism>
<feature type="compositionally biased region" description="Polar residues" evidence="1">
    <location>
        <begin position="155"/>
        <end position="164"/>
    </location>
</feature>
<evidence type="ECO:0000313" key="3">
    <source>
        <dbReference type="Proteomes" id="UP000479190"/>
    </source>
</evidence>
<feature type="region of interest" description="Disordered" evidence="1">
    <location>
        <begin position="132"/>
        <end position="207"/>
    </location>
</feature>
<keyword evidence="3" id="KW-1185">Reference proteome</keyword>
<accession>A0A6H5J6U5</accession>
<dbReference type="Proteomes" id="UP000479190">
    <property type="component" value="Unassembled WGS sequence"/>
</dbReference>
<evidence type="ECO:0000256" key="1">
    <source>
        <dbReference type="SAM" id="MobiDB-lite"/>
    </source>
</evidence>
<feature type="compositionally biased region" description="Basic residues" evidence="1">
    <location>
        <begin position="197"/>
        <end position="207"/>
    </location>
</feature>
<reference evidence="2 3" key="1">
    <citation type="submission" date="2020-02" db="EMBL/GenBank/DDBJ databases">
        <authorList>
            <person name="Ferguson B K."/>
        </authorList>
    </citation>
    <scope>NUCLEOTIDE SEQUENCE [LARGE SCALE GENOMIC DNA]</scope>
</reference>